<feature type="non-terminal residue" evidence="1">
    <location>
        <position position="270"/>
    </location>
</feature>
<reference evidence="1 2" key="1">
    <citation type="journal article" date="2010" name="Nat. Biotechnol.">
        <title>Genome sequence of the model mushroom Schizophyllum commune.</title>
        <authorList>
            <person name="Ohm R.A."/>
            <person name="de Jong J.F."/>
            <person name="Lugones L.G."/>
            <person name="Aerts A."/>
            <person name="Kothe E."/>
            <person name="Stajich J.E."/>
            <person name="de Vries R.P."/>
            <person name="Record E."/>
            <person name="Levasseur A."/>
            <person name="Baker S.E."/>
            <person name="Bartholomew K.A."/>
            <person name="Coutinho P.M."/>
            <person name="Erdmann S."/>
            <person name="Fowler T.J."/>
            <person name="Gathman A.C."/>
            <person name="Lombard V."/>
            <person name="Henrissat B."/>
            <person name="Knabe N."/>
            <person name="Kuees U."/>
            <person name="Lilly W.W."/>
            <person name="Lindquist E."/>
            <person name="Lucas S."/>
            <person name="Magnuson J.K."/>
            <person name="Piumi F."/>
            <person name="Raudaskoski M."/>
            <person name="Salamov A."/>
            <person name="Schmutz J."/>
            <person name="Schwarze F.W.M.R."/>
            <person name="vanKuyk P.A."/>
            <person name="Horton J.S."/>
            <person name="Grigoriev I.V."/>
            <person name="Woesten H.A.B."/>
        </authorList>
    </citation>
    <scope>NUCLEOTIDE SEQUENCE [LARGE SCALE GENOMIC DNA]</scope>
    <source>
        <strain evidence="2">H4-8 / FGSC 9210</strain>
    </source>
</reference>
<protein>
    <submittedName>
        <fullName evidence="1">Expressed protein</fullName>
    </submittedName>
</protein>
<dbReference type="VEuPathDB" id="FungiDB:SCHCODRAFT_01124631"/>
<sequence length="270" mass="31391">ICLALLSEMYTTTYVPKEASLDIKPQPRLRLKYRSSPIADFGIAKGSADVKTQDRFAYFSAPDLRFWMGEDPNEHYWLWFRTIRGEEVTLDLDMYTFNMCMLVPTAPYRNAHCPPSEVMRYAPAYLYEREFQKRVIPLTQERSRASVLRDPALQRAIRTSGSAIGGEDVRAIHQWMEQLAGKQIPRTEVDLMMKWTINNLDLLGATLANRDWTRFPESPSFAIDADPGEMDNEPGEADGDWYKFAEKWTKKYKKGKISREAFDKAHREWK</sequence>
<name>D8PXY3_SCHCM</name>
<evidence type="ECO:0000313" key="1">
    <source>
        <dbReference type="EMBL" id="EFI99157.1"/>
    </source>
</evidence>
<organism evidence="2">
    <name type="scientific">Schizophyllum commune (strain H4-8 / FGSC 9210)</name>
    <name type="common">Split gill fungus</name>
    <dbReference type="NCBI Taxonomy" id="578458"/>
    <lineage>
        <taxon>Eukaryota</taxon>
        <taxon>Fungi</taxon>
        <taxon>Dikarya</taxon>
        <taxon>Basidiomycota</taxon>
        <taxon>Agaricomycotina</taxon>
        <taxon>Agaricomycetes</taxon>
        <taxon>Agaricomycetidae</taxon>
        <taxon>Agaricales</taxon>
        <taxon>Schizophyllaceae</taxon>
        <taxon>Schizophyllum</taxon>
    </lineage>
</organism>
<accession>D8PXY3</accession>
<proteinExistence type="predicted"/>
<dbReference type="Proteomes" id="UP000007431">
    <property type="component" value="Unassembled WGS sequence"/>
</dbReference>
<gene>
    <name evidence="1" type="ORF">SCHCODRAFT_27537</name>
</gene>
<feature type="non-terminal residue" evidence="1">
    <location>
        <position position="1"/>
    </location>
</feature>
<dbReference type="OMA" id="ICKGRIQ"/>
<dbReference type="EMBL" id="GL377304">
    <property type="protein sequence ID" value="EFI99157.1"/>
    <property type="molecule type" value="Genomic_DNA"/>
</dbReference>
<dbReference type="HOGENOM" id="CLU_1038159_0_0_1"/>
<dbReference type="AlphaFoldDB" id="D8PXY3"/>
<evidence type="ECO:0000313" key="2">
    <source>
        <dbReference type="Proteomes" id="UP000007431"/>
    </source>
</evidence>
<dbReference type="eggNOG" id="ENOG502RCC9">
    <property type="taxonomic scope" value="Eukaryota"/>
</dbReference>
<dbReference type="InParanoid" id="D8PXY3"/>
<keyword evidence="2" id="KW-1185">Reference proteome</keyword>